<dbReference type="Pfam" id="PF10523">
    <property type="entry name" value="BEN"/>
    <property type="match status" value="1"/>
</dbReference>
<dbReference type="GO" id="GO:0042177">
    <property type="term" value="P:negative regulation of protein catabolic process"/>
    <property type="evidence" value="ECO:0007669"/>
    <property type="project" value="TreeGrafter"/>
</dbReference>
<dbReference type="GO" id="GO:0034504">
    <property type="term" value="P:protein localization to nucleus"/>
    <property type="evidence" value="ECO:0007669"/>
    <property type="project" value="TreeGrafter"/>
</dbReference>
<evidence type="ECO:0000256" key="8">
    <source>
        <dbReference type="ARBA" id="ARBA00023125"/>
    </source>
</evidence>
<keyword evidence="4" id="KW-0678">Repressor</keyword>
<evidence type="ECO:0000256" key="2">
    <source>
        <dbReference type="ARBA" id="ARBA00009735"/>
    </source>
</evidence>
<dbReference type="EMBL" id="CAHIKZ030000920">
    <property type="protein sequence ID" value="CAE1245089.1"/>
    <property type="molecule type" value="Genomic_DNA"/>
</dbReference>
<evidence type="ECO:0000256" key="3">
    <source>
        <dbReference type="ARBA" id="ARBA00015794"/>
    </source>
</evidence>
<feature type="compositionally biased region" description="Low complexity" evidence="12">
    <location>
        <begin position="298"/>
        <end position="317"/>
    </location>
</feature>
<keyword evidence="5" id="KW-0156">Chromatin regulator</keyword>
<keyword evidence="7" id="KW-0175">Coiled coil</keyword>
<dbReference type="InterPro" id="IPR018379">
    <property type="entry name" value="BEN_domain"/>
</dbReference>
<evidence type="ECO:0000313" key="15">
    <source>
        <dbReference type="Proteomes" id="UP000597762"/>
    </source>
</evidence>
<dbReference type="GO" id="GO:0006325">
    <property type="term" value="P:chromatin organization"/>
    <property type="evidence" value="ECO:0007669"/>
    <property type="project" value="UniProtKB-KW"/>
</dbReference>
<comment type="caution">
    <text evidence="14">The sequence shown here is derived from an EMBL/GenBank/DDBJ whole genome shotgun (WGS) entry which is preliminary data.</text>
</comment>
<dbReference type="GO" id="GO:0005634">
    <property type="term" value="C:nucleus"/>
    <property type="evidence" value="ECO:0007669"/>
    <property type="project" value="UniProtKB-SubCell"/>
</dbReference>
<sequence length="700" mass="77351">MTIFLKYFLDSEHLKEKGENCDIFFFYQRSKKGGKLMRTPLSSIHFFSRRRRDFAAKFDSCSAKVCRRLLQVYTHHRKTLDKLKSVQLVICCIPCSCSLMSSKLHTTVHLQMVGMNEDNVGTNVVSTASTSKSVQEEISVDVPGNVTAIVMNEVGVPTVALTETTGVTVAGDDNVSTAATEALAVSNSVSVGTAITKPAPRVVNAVHLMTHMSNQDLSDESIFSADDEDSCDGEPSEKRMKLEQDININMEQSIKQILFNINKAICLRLDSIESKLENMGLRTKYLEVKVLELVAQNKNNNNNNNNNNTNNNNNNNNIVTTFNSKRGSVSPSRRSGALIVGLPQDRNGEEESPLDKAIDADILQAIQLDSKDKKGKLISPNAGFNSMDNNFRNIGPNVTLITLNSEEDYPHGCWLGDENNPEMRVRVPISSSDLLHIHSNCRTAEKMALTLLDYLFDRETQACSNLSGMGKHGKKQLDPLMIYGIWCHLIYRFRINESDWQRIKQNIDSKCRTAFRRKLRGLPLTVKAFRGKAPPSYIHNPGMGFNSIMSSQSSFEDSNPHEDTKFHIHQGEVDIQNAVTMQGEALQQGEIQILHATPEQISQLQHAQHIQILQGDHVLQQFQGADGQEGVQVAVSMGTPEGVHVATVTTENGEIVHIHQGEAAANQAATNQSITVPSATTTSPVVAVTDTPSVVIEQAE</sequence>
<feature type="region of interest" description="Disordered" evidence="12">
    <location>
        <begin position="298"/>
        <end position="333"/>
    </location>
</feature>
<dbReference type="PANTHER" id="PTHR16243">
    <property type="entry name" value="BTG3-ASSOCIATED NUCLEAR PROTEIN BANP"/>
    <property type="match status" value="1"/>
</dbReference>
<dbReference type="AlphaFoldDB" id="A0A812BSP7"/>
<name>A0A812BSP7_ACAPH</name>
<dbReference type="SMART" id="SM01025">
    <property type="entry name" value="BEN"/>
    <property type="match status" value="1"/>
</dbReference>
<dbReference type="OrthoDB" id="10052653at2759"/>
<dbReference type="Gene3D" id="1.10.10.2590">
    <property type="entry name" value="BEN domain"/>
    <property type="match status" value="1"/>
</dbReference>
<comment type="similarity">
    <text evidence="2">Belongs to the BANP/SMAR1 family.</text>
</comment>
<evidence type="ECO:0000256" key="7">
    <source>
        <dbReference type="ARBA" id="ARBA00023054"/>
    </source>
</evidence>
<gene>
    <name evidence="14" type="ORF">SPHA_24590</name>
</gene>
<dbReference type="PANTHER" id="PTHR16243:SF2">
    <property type="entry name" value="PROTEIN BANP"/>
    <property type="match status" value="1"/>
</dbReference>
<evidence type="ECO:0000256" key="6">
    <source>
        <dbReference type="ARBA" id="ARBA00023015"/>
    </source>
</evidence>
<dbReference type="FunFam" id="1.10.10.2590:FF:000001">
    <property type="entry name" value="protein BANP isoform X1"/>
    <property type="match status" value="1"/>
</dbReference>
<feature type="domain" description="BEN" evidence="13">
    <location>
        <begin position="422"/>
        <end position="518"/>
    </location>
</feature>
<evidence type="ECO:0000256" key="4">
    <source>
        <dbReference type="ARBA" id="ARBA00022491"/>
    </source>
</evidence>
<keyword evidence="8" id="KW-0238">DNA-binding</keyword>
<keyword evidence="10" id="KW-0539">Nucleus</keyword>
<reference evidence="14" key="1">
    <citation type="submission" date="2021-01" db="EMBL/GenBank/DDBJ databases">
        <authorList>
            <person name="Li R."/>
            <person name="Bekaert M."/>
        </authorList>
    </citation>
    <scope>NUCLEOTIDE SEQUENCE</scope>
    <source>
        <strain evidence="14">Farmed</strain>
    </source>
</reference>
<evidence type="ECO:0000256" key="1">
    <source>
        <dbReference type="ARBA" id="ARBA00004123"/>
    </source>
</evidence>
<evidence type="ECO:0000256" key="11">
    <source>
        <dbReference type="ARBA" id="ARBA00023306"/>
    </source>
</evidence>
<evidence type="ECO:0000256" key="9">
    <source>
        <dbReference type="ARBA" id="ARBA00023163"/>
    </source>
</evidence>
<dbReference type="Proteomes" id="UP000597762">
    <property type="component" value="Unassembled WGS sequence"/>
</dbReference>
<dbReference type="InterPro" id="IPR042343">
    <property type="entry name" value="BANP"/>
</dbReference>
<organism evidence="14 15">
    <name type="scientific">Acanthosepion pharaonis</name>
    <name type="common">Pharaoh cuttlefish</name>
    <name type="synonym">Sepia pharaonis</name>
    <dbReference type="NCBI Taxonomy" id="158019"/>
    <lineage>
        <taxon>Eukaryota</taxon>
        <taxon>Metazoa</taxon>
        <taxon>Spiralia</taxon>
        <taxon>Lophotrochozoa</taxon>
        <taxon>Mollusca</taxon>
        <taxon>Cephalopoda</taxon>
        <taxon>Coleoidea</taxon>
        <taxon>Decapodiformes</taxon>
        <taxon>Sepiida</taxon>
        <taxon>Sepiina</taxon>
        <taxon>Sepiidae</taxon>
        <taxon>Acanthosepion</taxon>
    </lineage>
</organism>
<keyword evidence="9" id="KW-0804">Transcription</keyword>
<evidence type="ECO:0000256" key="12">
    <source>
        <dbReference type="SAM" id="MobiDB-lite"/>
    </source>
</evidence>
<dbReference type="GO" id="GO:0003677">
    <property type="term" value="F:DNA binding"/>
    <property type="evidence" value="ECO:0007669"/>
    <property type="project" value="UniProtKB-KW"/>
</dbReference>
<keyword evidence="11" id="KW-0131">Cell cycle</keyword>
<accession>A0A812BSP7</accession>
<dbReference type="PROSITE" id="PS51457">
    <property type="entry name" value="BEN"/>
    <property type="match status" value="1"/>
</dbReference>
<evidence type="ECO:0000313" key="14">
    <source>
        <dbReference type="EMBL" id="CAE1245089.1"/>
    </source>
</evidence>
<evidence type="ECO:0000256" key="10">
    <source>
        <dbReference type="ARBA" id="ARBA00023242"/>
    </source>
</evidence>
<comment type="subcellular location">
    <subcellularLocation>
        <location evidence="1">Nucleus</location>
    </subcellularLocation>
</comment>
<evidence type="ECO:0000259" key="13">
    <source>
        <dbReference type="PROSITE" id="PS51457"/>
    </source>
</evidence>
<evidence type="ECO:0000256" key="5">
    <source>
        <dbReference type="ARBA" id="ARBA00022853"/>
    </source>
</evidence>
<protein>
    <recommendedName>
        <fullName evidence="3">Protein BANP</fullName>
    </recommendedName>
</protein>
<feature type="compositionally biased region" description="Polar residues" evidence="12">
    <location>
        <begin position="318"/>
        <end position="333"/>
    </location>
</feature>
<proteinExistence type="inferred from homology"/>
<keyword evidence="15" id="KW-1185">Reference proteome</keyword>
<keyword evidence="6" id="KW-0805">Transcription regulation</keyword>